<name>A0A1H2L287_9ACTN</name>
<dbReference type="SUPFAM" id="SSF52922">
    <property type="entry name" value="TK C-terminal domain-like"/>
    <property type="match status" value="1"/>
</dbReference>
<evidence type="ECO:0000256" key="3">
    <source>
        <dbReference type="ARBA" id="ARBA00013152"/>
    </source>
</evidence>
<evidence type="ECO:0000256" key="11">
    <source>
        <dbReference type="PIRSR" id="PIRSR605478-1"/>
    </source>
</evidence>
<dbReference type="PROSITE" id="PS00801">
    <property type="entry name" value="TRANSKETOLASE_1"/>
    <property type="match status" value="1"/>
</dbReference>
<dbReference type="SUPFAM" id="SSF52518">
    <property type="entry name" value="Thiamin diphosphate-binding fold (THDP-binding)"/>
    <property type="match status" value="2"/>
</dbReference>
<dbReference type="Pfam" id="PF22613">
    <property type="entry name" value="Transketolase_C_1"/>
    <property type="match status" value="1"/>
</dbReference>
<evidence type="ECO:0000313" key="17">
    <source>
        <dbReference type="EMBL" id="SDU75029.1"/>
    </source>
</evidence>
<feature type="binding site" evidence="12">
    <location>
        <position position="549"/>
    </location>
    <ligand>
        <name>substrate</name>
    </ligand>
</feature>
<feature type="site" description="Important for catalytic activity" evidence="15">
    <location>
        <position position="39"/>
    </location>
</feature>
<dbReference type="AlphaFoldDB" id="A0A1H2L287"/>
<evidence type="ECO:0000313" key="18">
    <source>
        <dbReference type="Proteomes" id="UP000182977"/>
    </source>
</evidence>
<feature type="binding site" evidence="13">
    <location>
        <position position="467"/>
    </location>
    <ligand>
        <name>thiamine diphosphate</name>
        <dbReference type="ChEBI" id="CHEBI:58937"/>
    </ligand>
</feature>
<dbReference type="GO" id="GO:0000287">
    <property type="term" value="F:magnesium ion binding"/>
    <property type="evidence" value="ECO:0007669"/>
    <property type="project" value="UniProtKB-ARBA"/>
</dbReference>
<dbReference type="Gene3D" id="3.40.50.970">
    <property type="match status" value="2"/>
</dbReference>
<evidence type="ECO:0000256" key="4">
    <source>
        <dbReference type="ARBA" id="ARBA00016662"/>
    </source>
</evidence>
<evidence type="ECO:0000256" key="6">
    <source>
        <dbReference type="ARBA" id="ARBA00022723"/>
    </source>
</evidence>
<dbReference type="Pfam" id="PF02779">
    <property type="entry name" value="Transket_pyr"/>
    <property type="match status" value="1"/>
</dbReference>
<dbReference type="GO" id="GO:0005829">
    <property type="term" value="C:cytosol"/>
    <property type="evidence" value="ECO:0007669"/>
    <property type="project" value="TreeGrafter"/>
</dbReference>
<reference evidence="18" key="1">
    <citation type="submission" date="2016-10" db="EMBL/GenBank/DDBJ databases">
        <authorList>
            <person name="Varghese N."/>
            <person name="Submissions S."/>
        </authorList>
    </citation>
    <scope>NUCLEOTIDE SEQUENCE [LARGE SCALE GENOMIC DNA]</scope>
    <source>
        <strain evidence="18">DSM 45079</strain>
    </source>
</reference>
<feature type="binding site" evidence="12">
    <location>
        <position position="499"/>
    </location>
    <ligand>
        <name>substrate</name>
    </ligand>
</feature>
<dbReference type="InterPro" id="IPR005475">
    <property type="entry name" value="Transketolase-like_Pyr-bd"/>
</dbReference>
<gene>
    <name evidence="17" type="ORF">SAMN04488563_4870</name>
</gene>
<feature type="binding site" evidence="12">
    <location>
        <position position="405"/>
    </location>
    <ligand>
        <name>substrate</name>
    </ligand>
</feature>
<dbReference type="NCBIfam" id="TIGR00232">
    <property type="entry name" value="tktlase_bact"/>
    <property type="match status" value="1"/>
</dbReference>
<evidence type="ECO:0000256" key="7">
    <source>
        <dbReference type="ARBA" id="ARBA00022842"/>
    </source>
</evidence>
<evidence type="ECO:0000256" key="8">
    <source>
        <dbReference type="ARBA" id="ARBA00023052"/>
    </source>
</evidence>
<dbReference type="InterPro" id="IPR009014">
    <property type="entry name" value="Transketo_C/PFOR_II"/>
</dbReference>
<comment type="subunit">
    <text evidence="2">Homodimer.</text>
</comment>
<feature type="binding site" evidence="14">
    <location>
        <position position="201"/>
    </location>
    <ligand>
        <name>Mg(2+)</name>
        <dbReference type="ChEBI" id="CHEBI:18420"/>
    </ligand>
</feature>
<keyword evidence="8 13" id="KW-0786">Thiamine pyrophosphate</keyword>
<dbReference type="CDD" id="cd02012">
    <property type="entry name" value="TPP_TK"/>
    <property type="match status" value="1"/>
</dbReference>
<evidence type="ECO:0000256" key="15">
    <source>
        <dbReference type="PIRSR" id="PIRSR605478-5"/>
    </source>
</evidence>
<feature type="binding site" evidence="13">
    <location>
        <position position="283"/>
    </location>
    <ligand>
        <name>thiamine diphosphate</name>
        <dbReference type="ChEBI" id="CHEBI:58937"/>
    </ligand>
</feature>
<dbReference type="STRING" id="419479.SAMN04488563_4870"/>
<dbReference type="EMBL" id="LT629791">
    <property type="protein sequence ID" value="SDU75029.1"/>
    <property type="molecule type" value="Genomic_DNA"/>
</dbReference>
<dbReference type="FunFam" id="3.40.50.970:FF:000004">
    <property type="entry name" value="Transketolase"/>
    <property type="match status" value="1"/>
</dbReference>
<dbReference type="FunFam" id="3.40.50.920:FF:000003">
    <property type="entry name" value="Transketolase"/>
    <property type="match status" value="1"/>
</dbReference>
<evidence type="ECO:0000256" key="10">
    <source>
        <dbReference type="NCBIfam" id="TIGR00232"/>
    </source>
</evidence>
<feature type="binding site" evidence="13">
    <location>
        <position position="201"/>
    </location>
    <ligand>
        <name>thiamine diphosphate</name>
        <dbReference type="ChEBI" id="CHEBI:58937"/>
    </ligand>
</feature>
<evidence type="ECO:0000256" key="14">
    <source>
        <dbReference type="PIRSR" id="PIRSR605478-4"/>
    </source>
</evidence>
<dbReference type="Proteomes" id="UP000182977">
    <property type="component" value="Chromosome I"/>
</dbReference>
<dbReference type="GO" id="GO:0004802">
    <property type="term" value="F:transketolase activity"/>
    <property type="evidence" value="ECO:0007669"/>
    <property type="project" value="UniProtKB-UniRule"/>
</dbReference>
<dbReference type="InterPro" id="IPR055152">
    <property type="entry name" value="Transketolase-like_C_2"/>
</dbReference>
<dbReference type="CDD" id="cd07033">
    <property type="entry name" value="TPP_PYR_DXS_TK_like"/>
    <property type="match status" value="1"/>
</dbReference>
<evidence type="ECO:0000259" key="16">
    <source>
        <dbReference type="SMART" id="SM00861"/>
    </source>
</evidence>
<feature type="binding site" evidence="13">
    <location>
        <begin position="127"/>
        <end position="129"/>
    </location>
    <ligand>
        <name>thiamine diphosphate</name>
        <dbReference type="ChEBI" id="CHEBI:58937"/>
    </ligand>
</feature>
<feature type="binding site" evidence="12">
    <location>
        <position position="503"/>
    </location>
    <ligand>
        <name>substrate</name>
    </ligand>
</feature>
<evidence type="ECO:0000256" key="13">
    <source>
        <dbReference type="PIRSR" id="PIRSR605478-3"/>
    </source>
</evidence>
<dbReference type="Pfam" id="PF00456">
    <property type="entry name" value="Transketolase_N"/>
    <property type="match status" value="1"/>
</dbReference>
<organism evidence="17 18">
    <name type="scientific">Jiangella alkaliphila</name>
    <dbReference type="NCBI Taxonomy" id="419479"/>
    <lineage>
        <taxon>Bacteria</taxon>
        <taxon>Bacillati</taxon>
        <taxon>Actinomycetota</taxon>
        <taxon>Actinomycetes</taxon>
        <taxon>Jiangellales</taxon>
        <taxon>Jiangellaceae</taxon>
        <taxon>Jiangella</taxon>
    </lineage>
</organism>
<dbReference type="InterPro" id="IPR033247">
    <property type="entry name" value="Transketolase_fam"/>
</dbReference>
<dbReference type="GO" id="GO:0006098">
    <property type="term" value="P:pentose-phosphate shunt"/>
    <property type="evidence" value="ECO:0007669"/>
    <property type="project" value="TreeGrafter"/>
</dbReference>
<comment type="cofactor">
    <cofactor evidence="13">
        <name>thiamine diphosphate</name>
        <dbReference type="ChEBI" id="CHEBI:58937"/>
    </cofactor>
    <text evidence="13">Binds 1 thiamine pyrophosphate per subunit. During the reaction, the substrate forms a covalent intermediate with the cofactor.</text>
</comment>
<dbReference type="RefSeq" id="WP_046772508.1">
    <property type="nucleotide sequence ID" value="NZ_LBMC01000065.1"/>
</dbReference>
<comment type="similarity">
    <text evidence="1">Belongs to the transketolase family.</text>
</comment>
<evidence type="ECO:0000256" key="1">
    <source>
        <dbReference type="ARBA" id="ARBA00007131"/>
    </source>
</evidence>
<proteinExistence type="inferred from homology"/>
<dbReference type="PANTHER" id="PTHR43522">
    <property type="entry name" value="TRANSKETOLASE"/>
    <property type="match status" value="1"/>
</dbReference>
<dbReference type="FunFam" id="3.40.50.970:FF:000003">
    <property type="entry name" value="Transketolase"/>
    <property type="match status" value="1"/>
</dbReference>
<dbReference type="InterPro" id="IPR029061">
    <property type="entry name" value="THDP-binding"/>
</dbReference>
<dbReference type="InterPro" id="IPR005474">
    <property type="entry name" value="Transketolase_N"/>
</dbReference>
<evidence type="ECO:0000256" key="5">
    <source>
        <dbReference type="ARBA" id="ARBA00022679"/>
    </source>
</evidence>
<feature type="binding site" evidence="12">
    <location>
        <position position="283"/>
    </location>
    <ligand>
        <name>substrate</name>
    </ligand>
</feature>
<accession>A0A1H2L287</accession>
<feature type="binding site" evidence="14">
    <location>
        <position position="171"/>
    </location>
    <ligand>
        <name>Mg(2+)</name>
        <dbReference type="ChEBI" id="CHEBI:18420"/>
    </ligand>
</feature>
<feature type="binding site" evidence="13">
    <location>
        <position position="172"/>
    </location>
    <ligand>
        <name>thiamine diphosphate</name>
        <dbReference type="ChEBI" id="CHEBI:58937"/>
    </ligand>
</feature>
<evidence type="ECO:0000256" key="2">
    <source>
        <dbReference type="ARBA" id="ARBA00011738"/>
    </source>
</evidence>
<feature type="domain" description="Transketolase-like pyrimidine-binding" evidence="16">
    <location>
        <begin position="375"/>
        <end position="554"/>
    </location>
</feature>
<keyword evidence="6 14" id="KW-0479">Metal-binding</keyword>
<feature type="binding site" evidence="14">
    <location>
        <position position="203"/>
    </location>
    <ligand>
        <name>Mg(2+)</name>
        <dbReference type="ChEBI" id="CHEBI:18420"/>
    </ligand>
</feature>
<feature type="site" description="Important for catalytic activity" evidence="15">
    <location>
        <position position="283"/>
    </location>
</feature>
<dbReference type="InterPro" id="IPR049557">
    <property type="entry name" value="Transketolase_CS"/>
</dbReference>
<feature type="binding site" evidence="12">
    <location>
        <position position="378"/>
    </location>
    <ligand>
        <name>substrate</name>
    </ligand>
</feature>
<evidence type="ECO:0000256" key="9">
    <source>
        <dbReference type="ARBA" id="ARBA00049473"/>
    </source>
</evidence>
<feature type="active site" description="Proton donor" evidence="11">
    <location>
        <position position="441"/>
    </location>
</feature>
<dbReference type="SMART" id="SM00861">
    <property type="entry name" value="Transket_pyr"/>
    <property type="match status" value="1"/>
</dbReference>
<dbReference type="InterPro" id="IPR020826">
    <property type="entry name" value="Transketolase_BS"/>
</dbReference>
<sequence>MNTTPDNSADFEWTELDDRAVDTVRLLAMDAVEKVGNGHPGTAMSLAPVAYTLYQRVLRHDPSDQHWLGRDRFVLSAGHSSLTQYIQLYLSGYNVTLDDLGAFRTWGSATPGHPEYRHTDGVEVTTGPLGSGFGSAVGLAFAQRRVRGLLDPDALPGESVFDHHVFVIASDGDLEEGVSSEASSLAGTQELGNLVVLWDDNHISIEDDTNIAFTEDTVARYEAYGWHTQVVDFTAGGEYHENPQAIFEALQHAKAVTDRPSFIAVRTIIGWPAPNKQNTGAIHGSALGADEVAATKQVLGADPEKTFDVADGVLAHAREVGARGKAAREEWDGRYAAWRTANPERAALLDRLSNRELPEGWTDTLPVFEPSEKGIATRAASGKVINAVAPVLPELWGGSADLAGSNNTTIDGEPSFLPEKRSSKMFPGDPYGRTLHFGVREFASGLIVNGIALNGLTRPYAATFLVFSDYQRAAVRLAAIQQLPVTFVWTHDSIGLGEDGPTHQPVEHLSALRAIPGLDVVRPADANETAVAWRTILERQHPAGLALTRQNVPTFDRSVYGSAEGTARGGYVFAEAATDNGSGAPQVILIGTGSELQLAVEAREALQADGVATRVVSMPSQEWFEEQDAEYRESVLPVAVKARVSVEAGVAMSWYRYLGDAGRAVSLEHFGASADYKTLYREFGITVDAVVAAARDSISNA</sequence>
<keyword evidence="7 14" id="KW-0460">Magnesium</keyword>
<feature type="binding site" evidence="12">
    <location>
        <position position="491"/>
    </location>
    <ligand>
        <name>substrate</name>
    </ligand>
</feature>
<keyword evidence="18" id="KW-1185">Reference proteome</keyword>
<dbReference type="Gene3D" id="3.40.50.920">
    <property type="match status" value="1"/>
</dbReference>
<dbReference type="PROSITE" id="PS00802">
    <property type="entry name" value="TRANSKETOLASE_2"/>
    <property type="match status" value="1"/>
</dbReference>
<comment type="cofactor">
    <cofactor evidence="14">
        <name>Mg(2+)</name>
        <dbReference type="ChEBI" id="CHEBI:18420"/>
    </cofactor>
    <text evidence="14">Binds 1 Mg(2+) ion per subunit. Can also utilize other divalent metal cations, such as Ca(2+), Mn(2+) and Co(2+).</text>
</comment>
<feature type="binding site" evidence="12">
    <location>
        <position position="39"/>
    </location>
    <ligand>
        <name>substrate</name>
    </ligand>
</feature>
<dbReference type="PANTHER" id="PTHR43522:SF2">
    <property type="entry name" value="TRANSKETOLASE 1-RELATED"/>
    <property type="match status" value="1"/>
</dbReference>
<dbReference type="EC" id="2.2.1.1" evidence="3 10"/>
<keyword evidence="5" id="KW-0808">Transferase</keyword>
<comment type="catalytic activity">
    <reaction evidence="9">
        <text>D-sedoheptulose 7-phosphate + D-glyceraldehyde 3-phosphate = aldehydo-D-ribose 5-phosphate + D-xylulose 5-phosphate</text>
        <dbReference type="Rhea" id="RHEA:10508"/>
        <dbReference type="ChEBI" id="CHEBI:57483"/>
        <dbReference type="ChEBI" id="CHEBI:57737"/>
        <dbReference type="ChEBI" id="CHEBI:58273"/>
        <dbReference type="ChEBI" id="CHEBI:59776"/>
        <dbReference type="EC" id="2.2.1.1"/>
    </reaction>
</comment>
<dbReference type="OrthoDB" id="8732661at2"/>
<feature type="binding site" evidence="13">
    <location>
        <position position="79"/>
    </location>
    <ligand>
        <name>thiamine diphosphate</name>
        <dbReference type="ChEBI" id="CHEBI:58937"/>
    </ligand>
</feature>
<dbReference type="InterPro" id="IPR005478">
    <property type="entry name" value="Transketolase_bac-like"/>
</dbReference>
<evidence type="ECO:0000256" key="12">
    <source>
        <dbReference type="PIRSR" id="PIRSR605478-2"/>
    </source>
</evidence>
<protein>
    <recommendedName>
        <fullName evidence="4 10">Transketolase</fullName>
        <ecNumber evidence="3 10">2.2.1.1</ecNumber>
    </recommendedName>
</protein>